<reference evidence="2" key="1">
    <citation type="submission" date="2023-04" db="EMBL/GenBank/DDBJ databases">
        <title>The human skin virome in hidradenitis suppurativa patients.</title>
        <authorList>
            <person name="Jansen D."/>
        </authorList>
    </citation>
    <scope>NUCLEOTIDE SEQUENCE</scope>
    <source>
        <strain evidence="2">VC3_JansenPhageC</strain>
    </source>
</reference>
<dbReference type="PROSITE" id="PS51199">
    <property type="entry name" value="SF4_HELICASE"/>
    <property type="match status" value="1"/>
</dbReference>
<dbReference type="InterPro" id="IPR027417">
    <property type="entry name" value="P-loop_NTPase"/>
</dbReference>
<evidence type="ECO:0000313" key="2">
    <source>
        <dbReference type="EMBL" id="WLJ25668.1"/>
    </source>
</evidence>
<dbReference type="GO" id="GO:0005524">
    <property type="term" value="F:ATP binding"/>
    <property type="evidence" value="ECO:0007669"/>
    <property type="project" value="InterPro"/>
</dbReference>
<proteinExistence type="predicted"/>
<accession>A0AA49X245</accession>
<dbReference type="Pfam" id="PF03796">
    <property type="entry name" value="DnaB_C"/>
    <property type="match status" value="1"/>
</dbReference>
<evidence type="ECO:0000259" key="1">
    <source>
        <dbReference type="PROSITE" id="PS51199"/>
    </source>
</evidence>
<dbReference type="GO" id="GO:0003678">
    <property type="term" value="F:DNA helicase activity"/>
    <property type="evidence" value="ECO:0007669"/>
    <property type="project" value="InterPro"/>
</dbReference>
<keyword evidence="2" id="KW-0067">ATP-binding</keyword>
<keyword evidence="2" id="KW-0347">Helicase</keyword>
<protein>
    <submittedName>
        <fullName evidence="2">DnaB-like replicative helicase</fullName>
    </submittedName>
</protein>
<feature type="domain" description="SF4 helicase" evidence="1">
    <location>
        <begin position="178"/>
        <end position="438"/>
    </location>
</feature>
<dbReference type="PANTHER" id="PTHR30153:SF2">
    <property type="entry name" value="REPLICATIVE DNA HELICASE"/>
    <property type="match status" value="1"/>
</dbReference>
<dbReference type="CDD" id="cd00984">
    <property type="entry name" value="DnaB_C"/>
    <property type="match status" value="1"/>
</dbReference>
<dbReference type="PANTHER" id="PTHR30153">
    <property type="entry name" value="REPLICATIVE DNA HELICASE DNAB"/>
    <property type="match status" value="1"/>
</dbReference>
<dbReference type="InterPro" id="IPR007694">
    <property type="entry name" value="DNA_helicase_DnaB-like_C"/>
</dbReference>
<sequence length="438" mass="50674">MIQNIELKEKKCWTTSKRNYMNLRWEAMNERYEIESTIIASLLKKPELIEKLRVKSEMFKNEKLRGFIDYVLEIGKVDHNEIYLKTTKDKEFLDFQTIQYLYNSDFIGYGLFERYQQDLLNLYQIDKTQEALSEFNTNPNINNFEEMLNKLQKVSLISATDESGTKQIVDSFIEELYSEEPKQQIHTGYKLMDYKIGGLEPTQLVVIAARPSVGKTGFALNMMLNIASQGYKTSFFSLETTGVSVLKRMLSAETGIELTRIKEIKDLEPDELTRLTDAADKFIKLDIDIHDKSNITVHDVRKQALKSKETQQVIFIDYLQLMQTDSKLDRRNGIEKISRDLKVIANETGAIIILLSQLSRGVESRNDKRPMLSDMKEAGGIEADASLAMLLYRDDYYNHDEVDISGKSIVECNIAKNKDGETGIVEFEYYKKTQRFFT</sequence>
<keyword evidence="2" id="KW-0547">Nucleotide-binding</keyword>
<dbReference type="EMBL" id="OQ890314">
    <property type="protein sequence ID" value="WLJ25668.1"/>
    <property type="molecule type" value="Genomic_DNA"/>
</dbReference>
<dbReference type="Gene3D" id="3.40.50.300">
    <property type="entry name" value="P-loop containing nucleotide triphosphate hydrolases"/>
    <property type="match status" value="1"/>
</dbReference>
<organism evidence="2">
    <name type="scientific">Staphylococcus phage HS06</name>
    <dbReference type="NCBI Taxonomy" id="3056400"/>
    <lineage>
        <taxon>Viruses</taxon>
    </lineage>
</organism>
<keyword evidence="2" id="KW-0378">Hydrolase</keyword>
<dbReference type="GO" id="GO:0006260">
    <property type="term" value="P:DNA replication"/>
    <property type="evidence" value="ECO:0007669"/>
    <property type="project" value="InterPro"/>
</dbReference>
<name>A0AA49X245_9VIRU</name>
<dbReference type="SUPFAM" id="SSF52540">
    <property type="entry name" value="P-loop containing nucleoside triphosphate hydrolases"/>
    <property type="match status" value="1"/>
</dbReference>